<dbReference type="InterPro" id="IPR035919">
    <property type="entry name" value="EAL_sf"/>
</dbReference>
<dbReference type="InterPro" id="IPR001633">
    <property type="entry name" value="EAL_dom"/>
</dbReference>
<sequence length="236" mass="26710">MVSESICGFEALARLKTPNLGLISPLEFIPITEKTKLIIPLGETIFLQAFRFLNRLRDQGCTQMSVSVNVSAIQLLRHDFIPSLQRMIKAMQIDARYLVLEITESVFASNYQEINRILGQLQKIGIQVAMDDFGTGYSSLARERELNINCLKIDKFFIDKLMDLTDEQAISGDIISMAHKLGHCVVAEGIEHERQFSYLKRFFCDKIQGYLISRPLDEEAALTLAKEQLASHPPSN</sequence>
<evidence type="ECO:0000313" key="2">
    <source>
        <dbReference type="EMBL" id="MPM44903.1"/>
    </source>
</evidence>
<dbReference type="EMBL" id="VSSQ01010662">
    <property type="protein sequence ID" value="MPM44903.1"/>
    <property type="molecule type" value="Genomic_DNA"/>
</dbReference>
<name>A0A645A227_9ZZZZ</name>
<dbReference type="AlphaFoldDB" id="A0A645A227"/>
<dbReference type="InterPro" id="IPR050706">
    <property type="entry name" value="Cyclic-di-GMP_PDE-like"/>
</dbReference>
<accession>A0A645A227</accession>
<dbReference type="GO" id="GO:0071111">
    <property type="term" value="F:cyclic-guanylate-specific phosphodiesterase activity"/>
    <property type="evidence" value="ECO:0007669"/>
    <property type="project" value="InterPro"/>
</dbReference>
<dbReference type="SUPFAM" id="SSF141868">
    <property type="entry name" value="EAL domain-like"/>
    <property type="match status" value="1"/>
</dbReference>
<protein>
    <submittedName>
        <fullName evidence="2">Putative signaling protein</fullName>
    </submittedName>
</protein>
<gene>
    <name evidence="2" type="ORF">SDC9_91585</name>
</gene>
<reference evidence="2" key="1">
    <citation type="submission" date="2019-08" db="EMBL/GenBank/DDBJ databases">
        <authorList>
            <person name="Kucharzyk K."/>
            <person name="Murdoch R.W."/>
            <person name="Higgins S."/>
            <person name="Loffler F."/>
        </authorList>
    </citation>
    <scope>NUCLEOTIDE SEQUENCE</scope>
</reference>
<dbReference type="Gene3D" id="3.20.20.450">
    <property type="entry name" value="EAL domain"/>
    <property type="match status" value="1"/>
</dbReference>
<proteinExistence type="predicted"/>
<dbReference type="PROSITE" id="PS50883">
    <property type="entry name" value="EAL"/>
    <property type="match status" value="1"/>
</dbReference>
<dbReference type="SMART" id="SM00052">
    <property type="entry name" value="EAL"/>
    <property type="match status" value="1"/>
</dbReference>
<dbReference type="PANTHER" id="PTHR33121:SF70">
    <property type="entry name" value="SIGNALING PROTEIN YKOW"/>
    <property type="match status" value="1"/>
</dbReference>
<dbReference type="PANTHER" id="PTHR33121">
    <property type="entry name" value="CYCLIC DI-GMP PHOSPHODIESTERASE PDEF"/>
    <property type="match status" value="1"/>
</dbReference>
<comment type="caution">
    <text evidence="2">The sequence shown here is derived from an EMBL/GenBank/DDBJ whole genome shotgun (WGS) entry which is preliminary data.</text>
</comment>
<evidence type="ECO:0000259" key="1">
    <source>
        <dbReference type="PROSITE" id="PS50883"/>
    </source>
</evidence>
<dbReference type="CDD" id="cd01948">
    <property type="entry name" value="EAL"/>
    <property type="match status" value="1"/>
</dbReference>
<dbReference type="Pfam" id="PF00563">
    <property type="entry name" value="EAL"/>
    <property type="match status" value="1"/>
</dbReference>
<feature type="domain" description="EAL" evidence="1">
    <location>
        <begin position="1"/>
        <end position="229"/>
    </location>
</feature>
<organism evidence="2">
    <name type="scientific">bioreactor metagenome</name>
    <dbReference type="NCBI Taxonomy" id="1076179"/>
    <lineage>
        <taxon>unclassified sequences</taxon>
        <taxon>metagenomes</taxon>
        <taxon>ecological metagenomes</taxon>
    </lineage>
</organism>